<gene>
    <name evidence="3" type="ORF">JL811_15830</name>
</gene>
<feature type="signal peptide" evidence="2">
    <location>
        <begin position="1"/>
        <end position="21"/>
    </location>
</feature>
<organism evidence="3 4">
    <name type="scientific">Szabonella alba</name>
    <dbReference type="NCBI Taxonomy" id="2804194"/>
    <lineage>
        <taxon>Bacteria</taxon>
        <taxon>Pseudomonadati</taxon>
        <taxon>Pseudomonadota</taxon>
        <taxon>Alphaproteobacteria</taxon>
        <taxon>Rhodobacterales</taxon>
        <taxon>Paracoccaceae</taxon>
        <taxon>Szabonella</taxon>
    </lineage>
</organism>
<evidence type="ECO:0000313" key="3">
    <source>
        <dbReference type="EMBL" id="MBL4918695.1"/>
    </source>
</evidence>
<evidence type="ECO:0000256" key="1">
    <source>
        <dbReference type="SAM" id="MobiDB-lite"/>
    </source>
</evidence>
<comment type="caution">
    <text evidence="3">The sequence shown here is derived from an EMBL/GenBank/DDBJ whole genome shotgun (WGS) entry which is preliminary data.</text>
</comment>
<evidence type="ECO:0000313" key="4">
    <source>
        <dbReference type="Proteomes" id="UP000648908"/>
    </source>
</evidence>
<keyword evidence="4" id="KW-1185">Reference proteome</keyword>
<sequence>MKPMSVSIILSAQLLAGAAVAQEGGIVFGQDWSTSLATAIFAENRESVRPANEIAMQWATLSPEDQDIIRRDCMVHMQTPVEGTEGAASDPAGSSIPPVIDPETLPLEGGPGASDGGTIGDAPLTEGAPETPPATVMPANPANPDPLSVTPGQMDEICAATNDL</sequence>
<name>A0A8K0VF85_9RHOB</name>
<feature type="chain" id="PRO_5035444357" evidence="2">
    <location>
        <begin position="22"/>
        <end position="164"/>
    </location>
</feature>
<protein>
    <submittedName>
        <fullName evidence="3">Uncharacterized protein</fullName>
    </submittedName>
</protein>
<accession>A0A8K0VF85</accession>
<feature type="compositionally biased region" description="Gly residues" evidence="1">
    <location>
        <begin position="109"/>
        <end position="119"/>
    </location>
</feature>
<keyword evidence="2" id="KW-0732">Signal</keyword>
<evidence type="ECO:0000256" key="2">
    <source>
        <dbReference type="SAM" id="SignalP"/>
    </source>
</evidence>
<dbReference type="RefSeq" id="WP_202689675.1">
    <property type="nucleotide sequence ID" value="NZ_JAESVN010000008.1"/>
</dbReference>
<dbReference type="EMBL" id="JAESVN010000008">
    <property type="protein sequence ID" value="MBL4918695.1"/>
    <property type="molecule type" value="Genomic_DNA"/>
</dbReference>
<reference evidence="3" key="1">
    <citation type="submission" date="2021-01" db="EMBL/GenBank/DDBJ databases">
        <title>Tabrizicola alba sp. nov. a motile alkaliphilic bacterium isolated from a soda lake.</title>
        <authorList>
            <person name="Szuroczki S."/>
            <person name="Abbaszade G."/>
            <person name="Schumann P."/>
            <person name="Toth E."/>
        </authorList>
    </citation>
    <scope>NUCLEOTIDE SEQUENCE</scope>
    <source>
        <strain evidence="3">DMG-N-6</strain>
    </source>
</reference>
<feature type="region of interest" description="Disordered" evidence="1">
    <location>
        <begin position="80"/>
        <end position="154"/>
    </location>
</feature>
<dbReference type="AlphaFoldDB" id="A0A8K0VF85"/>
<dbReference type="Proteomes" id="UP000648908">
    <property type="component" value="Unassembled WGS sequence"/>
</dbReference>
<proteinExistence type="predicted"/>